<gene>
    <name evidence="1" type="ORF">MERR_LOCUS11262</name>
</gene>
<name>A0A6D2IG99_9BRAS</name>
<proteinExistence type="predicted"/>
<comment type="caution">
    <text evidence="1">The sequence shown here is derived from an EMBL/GenBank/DDBJ whole genome shotgun (WGS) entry which is preliminary data.</text>
</comment>
<reference evidence="1" key="1">
    <citation type="submission" date="2020-01" db="EMBL/GenBank/DDBJ databases">
        <authorList>
            <person name="Mishra B."/>
        </authorList>
    </citation>
    <scope>NUCLEOTIDE SEQUENCE [LARGE SCALE GENOMIC DNA]</scope>
</reference>
<dbReference type="Proteomes" id="UP000467841">
    <property type="component" value="Unassembled WGS sequence"/>
</dbReference>
<accession>A0A6D2IG99</accession>
<sequence length="98" mass="10713">MWRYVDGGSGWTLYLAAPALPQCSSVAEPSSSAARIKLFAWWFRLCWLWSGDRRKRAMWKSPAVTIGVGGGLVKPGGGDCAGGERRFRVKPGDAVKKK</sequence>
<dbReference type="EMBL" id="CACVBM020000854">
    <property type="protein sequence ID" value="CAA7024027.1"/>
    <property type="molecule type" value="Genomic_DNA"/>
</dbReference>
<evidence type="ECO:0000313" key="1">
    <source>
        <dbReference type="EMBL" id="CAA7024027.1"/>
    </source>
</evidence>
<protein>
    <submittedName>
        <fullName evidence="1">Uncharacterized protein</fullName>
    </submittedName>
</protein>
<evidence type="ECO:0000313" key="2">
    <source>
        <dbReference type="Proteomes" id="UP000467841"/>
    </source>
</evidence>
<dbReference type="AlphaFoldDB" id="A0A6D2IG99"/>
<organism evidence="1 2">
    <name type="scientific">Microthlaspi erraticum</name>
    <dbReference type="NCBI Taxonomy" id="1685480"/>
    <lineage>
        <taxon>Eukaryota</taxon>
        <taxon>Viridiplantae</taxon>
        <taxon>Streptophyta</taxon>
        <taxon>Embryophyta</taxon>
        <taxon>Tracheophyta</taxon>
        <taxon>Spermatophyta</taxon>
        <taxon>Magnoliopsida</taxon>
        <taxon>eudicotyledons</taxon>
        <taxon>Gunneridae</taxon>
        <taxon>Pentapetalae</taxon>
        <taxon>rosids</taxon>
        <taxon>malvids</taxon>
        <taxon>Brassicales</taxon>
        <taxon>Brassicaceae</taxon>
        <taxon>Coluteocarpeae</taxon>
        <taxon>Microthlaspi</taxon>
    </lineage>
</organism>
<keyword evidence="2" id="KW-1185">Reference proteome</keyword>